<comment type="similarity">
    <text evidence="1">Belongs to the AHA1 family.</text>
</comment>
<dbReference type="EMBL" id="FOAW01000003">
    <property type="protein sequence ID" value="SEK79257.1"/>
    <property type="molecule type" value="Genomic_DNA"/>
</dbReference>
<evidence type="ECO:0000313" key="3">
    <source>
        <dbReference type="EMBL" id="SEK79257.1"/>
    </source>
</evidence>
<evidence type="ECO:0000313" key="4">
    <source>
        <dbReference type="Proteomes" id="UP000198677"/>
    </source>
</evidence>
<keyword evidence="4" id="KW-1185">Reference proteome</keyword>
<accession>A0A1H7JZT7</accession>
<name>A0A1H7JZT7_9NOCA</name>
<dbReference type="RefSeq" id="WP_072750949.1">
    <property type="nucleotide sequence ID" value="NZ_FOAW01000003.1"/>
</dbReference>
<evidence type="ECO:0000259" key="2">
    <source>
        <dbReference type="Pfam" id="PF08327"/>
    </source>
</evidence>
<protein>
    <submittedName>
        <fullName evidence="3">Activator of Hsp90 ATPase homolog 1-like protein</fullName>
    </submittedName>
</protein>
<dbReference type="OrthoDB" id="4549061at2"/>
<dbReference type="InterPro" id="IPR013538">
    <property type="entry name" value="ASHA1/2-like_C"/>
</dbReference>
<dbReference type="InterPro" id="IPR023393">
    <property type="entry name" value="START-like_dom_sf"/>
</dbReference>
<gene>
    <name evidence="3" type="ORF">SAMN05444583_103330</name>
</gene>
<dbReference type="SUPFAM" id="SSF55961">
    <property type="entry name" value="Bet v1-like"/>
    <property type="match status" value="1"/>
</dbReference>
<proteinExistence type="inferred from homology"/>
<dbReference type="Proteomes" id="UP000198677">
    <property type="component" value="Unassembled WGS sequence"/>
</dbReference>
<dbReference type="CDD" id="cd07814">
    <property type="entry name" value="SRPBCC_CalC_Aha1-like"/>
    <property type="match status" value="1"/>
</dbReference>
<evidence type="ECO:0000256" key="1">
    <source>
        <dbReference type="ARBA" id="ARBA00006817"/>
    </source>
</evidence>
<dbReference type="Gene3D" id="3.30.530.20">
    <property type="match status" value="1"/>
</dbReference>
<organism evidence="3 4">
    <name type="scientific">Rhodococcus maanshanensis</name>
    <dbReference type="NCBI Taxonomy" id="183556"/>
    <lineage>
        <taxon>Bacteria</taxon>
        <taxon>Bacillati</taxon>
        <taxon>Actinomycetota</taxon>
        <taxon>Actinomycetes</taxon>
        <taxon>Mycobacteriales</taxon>
        <taxon>Nocardiaceae</taxon>
        <taxon>Rhodococcus</taxon>
    </lineage>
</organism>
<dbReference type="AlphaFoldDB" id="A0A1H7JZT7"/>
<sequence length="139" mass="15856">MTEASSARQVGLTRDAGWEIGVSKTLPYPVEAVWRLLSGYPAVWLGTGAVLPEAAGGAWRADDGTRGELRSRREHDRIRLTWRPRNWTHDSTVQVAMRETATGTTVRFHQERLADQGERERQREYWRAVLGRLEVELSQ</sequence>
<feature type="domain" description="Activator of Hsp90 ATPase homologue 1/2-like C-terminal" evidence="2">
    <location>
        <begin position="28"/>
        <end position="136"/>
    </location>
</feature>
<reference evidence="4" key="1">
    <citation type="submission" date="2016-10" db="EMBL/GenBank/DDBJ databases">
        <authorList>
            <person name="Varghese N."/>
            <person name="Submissions S."/>
        </authorList>
    </citation>
    <scope>NUCLEOTIDE SEQUENCE [LARGE SCALE GENOMIC DNA]</scope>
    <source>
        <strain evidence="4">DSM 44675</strain>
    </source>
</reference>
<dbReference type="Pfam" id="PF08327">
    <property type="entry name" value="AHSA1"/>
    <property type="match status" value="1"/>
</dbReference>